<evidence type="ECO:0000259" key="6">
    <source>
        <dbReference type="SMART" id="SM00739"/>
    </source>
</evidence>
<keyword evidence="8" id="KW-1185">Reference proteome</keyword>
<dbReference type="KEGG" id="mis:MICPUN_106019"/>
<dbReference type="OrthoDB" id="359154at2759"/>
<proteinExistence type="inferred from homology"/>
<reference evidence="7 8" key="1">
    <citation type="journal article" date="2009" name="Science">
        <title>Green evolution and dynamic adaptations revealed by genomes of the marine picoeukaryotes Micromonas.</title>
        <authorList>
            <person name="Worden A.Z."/>
            <person name="Lee J.H."/>
            <person name="Mock T."/>
            <person name="Rouze P."/>
            <person name="Simmons M.P."/>
            <person name="Aerts A.L."/>
            <person name="Allen A.E."/>
            <person name="Cuvelier M.L."/>
            <person name="Derelle E."/>
            <person name="Everett M.V."/>
            <person name="Foulon E."/>
            <person name="Grimwood J."/>
            <person name="Gundlach H."/>
            <person name="Henrissat B."/>
            <person name="Napoli C."/>
            <person name="McDonald S.M."/>
            <person name="Parker M.S."/>
            <person name="Rombauts S."/>
            <person name="Salamov A."/>
            <person name="Von Dassow P."/>
            <person name="Badger J.H."/>
            <person name="Coutinho P.M."/>
            <person name="Demir E."/>
            <person name="Dubchak I."/>
            <person name="Gentemann C."/>
            <person name="Eikrem W."/>
            <person name="Gready J.E."/>
            <person name="John U."/>
            <person name="Lanier W."/>
            <person name="Lindquist E.A."/>
            <person name="Lucas S."/>
            <person name="Mayer K.F."/>
            <person name="Moreau H."/>
            <person name="Not F."/>
            <person name="Otillar R."/>
            <person name="Panaud O."/>
            <person name="Pangilinan J."/>
            <person name="Paulsen I."/>
            <person name="Piegu B."/>
            <person name="Poliakov A."/>
            <person name="Robbens S."/>
            <person name="Schmutz J."/>
            <person name="Toulza E."/>
            <person name="Wyss T."/>
            <person name="Zelensky A."/>
            <person name="Zhou K."/>
            <person name="Armbrust E.V."/>
            <person name="Bhattacharya D."/>
            <person name="Goodenough U.W."/>
            <person name="Van de Peer Y."/>
            <person name="Grigoriev I.V."/>
        </authorList>
    </citation>
    <scope>NUCLEOTIDE SEQUENCE [LARGE SCALE GENOMIC DNA]</scope>
    <source>
        <strain evidence="8">RCC299 / NOUM17</strain>
    </source>
</reference>
<keyword evidence="2 4" id="KW-0689">Ribosomal protein</keyword>
<evidence type="ECO:0000256" key="4">
    <source>
        <dbReference type="RuleBase" id="RU003477"/>
    </source>
</evidence>
<evidence type="ECO:0000256" key="1">
    <source>
        <dbReference type="ARBA" id="ARBA00010618"/>
    </source>
</evidence>
<dbReference type="SMART" id="SM00739">
    <property type="entry name" value="KOW"/>
    <property type="match status" value="1"/>
</dbReference>
<dbReference type="Gene3D" id="2.30.30.30">
    <property type="match status" value="1"/>
</dbReference>
<dbReference type="AlphaFoldDB" id="C1EBW2"/>
<dbReference type="Pfam" id="PF17136">
    <property type="entry name" value="ribosomal_L24"/>
    <property type="match status" value="1"/>
</dbReference>
<gene>
    <name evidence="7" type="ORF">MICPUN_106019</name>
</gene>
<name>C1EBW2_MICCC</name>
<dbReference type="EMBL" id="CP001329">
    <property type="protein sequence ID" value="ACO65789.1"/>
    <property type="molecule type" value="Genomic_DNA"/>
</dbReference>
<dbReference type="InParanoid" id="C1EBW2"/>
<keyword evidence="3 4" id="KW-0687">Ribonucleoprotein</keyword>
<dbReference type="RefSeq" id="XP_002504531.1">
    <property type="nucleotide sequence ID" value="XM_002504485.1"/>
</dbReference>
<dbReference type="GO" id="GO:0005840">
    <property type="term" value="C:ribosome"/>
    <property type="evidence" value="ECO:0007669"/>
    <property type="project" value="UniProtKB-KW"/>
</dbReference>
<dbReference type="FunCoup" id="C1EBW2">
    <property type="interactions" value="1361"/>
</dbReference>
<dbReference type="PROSITE" id="PS01108">
    <property type="entry name" value="RIBOSOMAL_L24"/>
    <property type="match status" value="1"/>
</dbReference>
<dbReference type="InterPro" id="IPR014722">
    <property type="entry name" value="Rib_uL2_dom2"/>
</dbReference>
<dbReference type="Pfam" id="PF00467">
    <property type="entry name" value="KOW"/>
    <property type="match status" value="1"/>
</dbReference>
<comment type="similarity">
    <text evidence="1 4">Belongs to the universal ribosomal protein uL24 family.</text>
</comment>
<dbReference type="SUPFAM" id="SSF50104">
    <property type="entry name" value="Translation proteins SH3-like domain"/>
    <property type="match status" value="1"/>
</dbReference>
<feature type="region of interest" description="Disordered" evidence="5">
    <location>
        <begin position="141"/>
        <end position="187"/>
    </location>
</feature>
<dbReference type="InterPro" id="IPR057264">
    <property type="entry name" value="Ribosomal_uL24_C"/>
</dbReference>
<dbReference type="HAMAP" id="MF_01326_B">
    <property type="entry name" value="Ribosomal_uL24_B"/>
    <property type="match status" value="1"/>
</dbReference>
<dbReference type="eggNOG" id="KOG1708">
    <property type="taxonomic scope" value="Eukaryota"/>
</dbReference>
<evidence type="ECO:0000256" key="3">
    <source>
        <dbReference type="ARBA" id="ARBA00023274"/>
    </source>
</evidence>
<evidence type="ECO:0000313" key="8">
    <source>
        <dbReference type="Proteomes" id="UP000002009"/>
    </source>
</evidence>
<dbReference type="PANTHER" id="PTHR12903">
    <property type="entry name" value="MITOCHONDRIAL RIBOSOMAL PROTEIN L24"/>
    <property type="match status" value="1"/>
</dbReference>
<dbReference type="CDD" id="cd06089">
    <property type="entry name" value="KOW_RPL26"/>
    <property type="match status" value="1"/>
</dbReference>
<protein>
    <recommendedName>
        <fullName evidence="6">KOW domain-containing protein</fullName>
    </recommendedName>
</protein>
<evidence type="ECO:0000256" key="5">
    <source>
        <dbReference type="SAM" id="MobiDB-lite"/>
    </source>
</evidence>
<dbReference type="InterPro" id="IPR005825">
    <property type="entry name" value="Ribosomal_uL24_CS"/>
</dbReference>
<dbReference type="GO" id="GO:0003723">
    <property type="term" value="F:RNA binding"/>
    <property type="evidence" value="ECO:0007669"/>
    <property type="project" value="InterPro"/>
</dbReference>
<dbReference type="STRING" id="296587.C1EBW2"/>
<dbReference type="GeneID" id="8246093"/>
<dbReference type="GO" id="GO:1990904">
    <property type="term" value="C:ribonucleoprotein complex"/>
    <property type="evidence" value="ECO:0007669"/>
    <property type="project" value="UniProtKB-KW"/>
</dbReference>
<accession>C1EBW2</accession>
<dbReference type="GO" id="GO:0003735">
    <property type="term" value="F:structural constituent of ribosome"/>
    <property type="evidence" value="ECO:0007669"/>
    <property type="project" value="InterPro"/>
</dbReference>
<dbReference type="NCBIfam" id="TIGR01079">
    <property type="entry name" value="rplX_bact"/>
    <property type="match status" value="1"/>
</dbReference>
<evidence type="ECO:0000256" key="2">
    <source>
        <dbReference type="ARBA" id="ARBA00022980"/>
    </source>
</evidence>
<sequence length="206" mass="22526">MSPLSGYQMWKAGQAKARHKVKNWAARILTKQARKVQNHLIERWRIYRGDQVMVVAGKDKGQVGTVSKVYRKENRLLVEGLNLVKKHVKRSGDNPGGIITMEAPIHYSNVNLVDPVTGASVRARTRFLDDGTKVRYTVGRNASGSIVPKPDVAAGRTKPRKTDVGSRDTGWEHATANTYAPAPESRGFFGSGSAAAARSFASSALR</sequence>
<organism evidence="7 8">
    <name type="scientific">Micromonas commoda (strain RCC299 / NOUM17 / CCMP2709)</name>
    <name type="common">Picoplanktonic green alga</name>
    <dbReference type="NCBI Taxonomy" id="296587"/>
    <lineage>
        <taxon>Eukaryota</taxon>
        <taxon>Viridiplantae</taxon>
        <taxon>Chlorophyta</taxon>
        <taxon>Mamiellophyceae</taxon>
        <taxon>Mamiellales</taxon>
        <taxon>Mamiellaceae</taxon>
        <taxon>Micromonas</taxon>
    </lineage>
</organism>
<dbReference type="GO" id="GO:0006412">
    <property type="term" value="P:translation"/>
    <property type="evidence" value="ECO:0007669"/>
    <property type="project" value="InterPro"/>
</dbReference>
<dbReference type="OMA" id="DFEWRFT"/>
<dbReference type="InterPro" id="IPR003256">
    <property type="entry name" value="Ribosomal_uL24"/>
</dbReference>
<feature type="compositionally biased region" description="Basic and acidic residues" evidence="5">
    <location>
        <begin position="160"/>
        <end position="171"/>
    </location>
</feature>
<dbReference type="InterPro" id="IPR008991">
    <property type="entry name" value="Translation_prot_SH3-like_sf"/>
</dbReference>
<feature type="domain" description="KOW" evidence="6">
    <location>
        <begin position="45"/>
        <end position="72"/>
    </location>
</feature>
<dbReference type="Proteomes" id="UP000002009">
    <property type="component" value="Chromosome 9"/>
</dbReference>
<dbReference type="InterPro" id="IPR005824">
    <property type="entry name" value="KOW"/>
</dbReference>
<dbReference type="InterPro" id="IPR041988">
    <property type="entry name" value="Ribosomal_uL24_KOW"/>
</dbReference>
<evidence type="ECO:0000313" key="7">
    <source>
        <dbReference type="EMBL" id="ACO65789.1"/>
    </source>
</evidence>